<reference evidence="1" key="1">
    <citation type="submission" date="2020-08" db="EMBL/GenBank/DDBJ databases">
        <title>Multicomponent nature underlies the extraordinary mechanical properties of spider dragline silk.</title>
        <authorList>
            <person name="Kono N."/>
            <person name="Nakamura H."/>
            <person name="Mori M."/>
            <person name="Yoshida Y."/>
            <person name="Ohtoshi R."/>
            <person name="Malay A.D."/>
            <person name="Moran D.A.P."/>
            <person name="Tomita M."/>
            <person name="Numata K."/>
            <person name="Arakawa K."/>
        </authorList>
    </citation>
    <scope>NUCLEOTIDE SEQUENCE</scope>
</reference>
<sequence length="95" mass="10695">MDQSALSVCTRSALKLSYQWLKRADETGLILCFVCFFLDSNCQIPVLIRRYNSGVTCAVTPTPITINLELLLKSGDDILGDSKFLENFQLRTLTF</sequence>
<gene>
    <name evidence="1" type="ORF">TNCV_4662291</name>
</gene>
<keyword evidence="2" id="KW-1185">Reference proteome</keyword>
<accession>A0A8X6VIJ7</accession>
<protein>
    <submittedName>
        <fullName evidence="1">Uncharacterized protein</fullName>
    </submittedName>
</protein>
<comment type="caution">
    <text evidence="1">The sequence shown here is derived from an EMBL/GenBank/DDBJ whole genome shotgun (WGS) entry which is preliminary data.</text>
</comment>
<evidence type="ECO:0000313" key="2">
    <source>
        <dbReference type="Proteomes" id="UP000887159"/>
    </source>
</evidence>
<evidence type="ECO:0000313" key="1">
    <source>
        <dbReference type="EMBL" id="GFY09038.1"/>
    </source>
</evidence>
<organism evidence="1 2">
    <name type="scientific">Trichonephila clavipes</name>
    <name type="common">Golden silk orbweaver</name>
    <name type="synonym">Nephila clavipes</name>
    <dbReference type="NCBI Taxonomy" id="2585209"/>
    <lineage>
        <taxon>Eukaryota</taxon>
        <taxon>Metazoa</taxon>
        <taxon>Ecdysozoa</taxon>
        <taxon>Arthropoda</taxon>
        <taxon>Chelicerata</taxon>
        <taxon>Arachnida</taxon>
        <taxon>Araneae</taxon>
        <taxon>Araneomorphae</taxon>
        <taxon>Entelegynae</taxon>
        <taxon>Araneoidea</taxon>
        <taxon>Nephilidae</taxon>
        <taxon>Trichonephila</taxon>
    </lineage>
</organism>
<dbReference type="Proteomes" id="UP000887159">
    <property type="component" value="Unassembled WGS sequence"/>
</dbReference>
<proteinExistence type="predicted"/>
<dbReference type="EMBL" id="BMAU01021284">
    <property type="protein sequence ID" value="GFY09038.1"/>
    <property type="molecule type" value="Genomic_DNA"/>
</dbReference>
<dbReference type="AlphaFoldDB" id="A0A8X6VIJ7"/>
<name>A0A8X6VIJ7_TRICX</name>